<organism evidence="3 4">
    <name type="scientific">Candidatus Ryanbacteria bacterium RIFCSPHIGHO2_01_FULL_45_22</name>
    <dbReference type="NCBI Taxonomy" id="1802114"/>
    <lineage>
        <taxon>Bacteria</taxon>
        <taxon>Candidatus Ryaniibacteriota</taxon>
    </lineage>
</organism>
<dbReference type="SUPFAM" id="SSF50249">
    <property type="entry name" value="Nucleic acid-binding proteins"/>
    <property type="match status" value="1"/>
</dbReference>
<evidence type="ECO:0000313" key="4">
    <source>
        <dbReference type="Proteomes" id="UP000177480"/>
    </source>
</evidence>
<dbReference type="PANTHER" id="PTHR30053:SF12">
    <property type="entry name" value="ELONGATION FACTOR P (EF-P) FAMILY PROTEIN"/>
    <property type="match status" value="1"/>
</dbReference>
<dbReference type="SUPFAM" id="SSF50104">
    <property type="entry name" value="Translation proteins SH3-like domain"/>
    <property type="match status" value="1"/>
</dbReference>
<dbReference type="InterPro" id="IPR014722">
    <property type="entry name" value="Rib_uL2_dom2"/>
</dbReference>
<evidence type="ECO:0000259" key="2">
    <source>
        <dbReference type="SMART" id="SM00841"/>
    </source>
</evidence>
<dbReference type="PROSITE" id="PS01275">
    <property type="entry name" value="EFP"/>
    <property type="match status" value="1"/>
</dbReference>
<dbReference type="InterPro" id="IPR015365">
    <property type="entry name" value="Elong-fact-P_C"/>
</dbReference>
<proteinExistence type="inferred from homology"/>
<reference evidence="3 4" key="1">
    <citation type="journal article" date="2016" name="Nat. Commun.">
        <title>Thousands of microbial genomes shed light on interconnected biogeochemical processes in an aquifer system.</title>
        <authorList>
            <person name="Anantharaman K."/>
            <person name="Brown C.T."/>
            <person name="Hug L.A."/>
            <person name="Sharon I."/>
            <person name="Castelle C.J."/>
            <person name="Probst A.J."/>
            <person name="Thomas B.C."/>
            <person name="Singh A."/>
            <person name="Wilkins M.J."/>
            <person name="Karaoz U."/>
            <person name="Brodie E.L."/>
            <person name="Williams K.H."/>
            <person name="Hubbard S.S."/>
            <person name="Banfield J.F."/>
        </authorList>
    </citation>
    <scope>NUCLEOTIDE SEQUENCE [LARGE SCALE GENOMIC DNA]</scope>
</reference>
<dbReference type="CDD" id="cd05794">
    <property type="entry name" value="S1_EF-P_repeat_2"/>
    <property type="match status" value="1"/>
</dbReference>
<dbReference type="InterPro" id="IPR012340">
    <property type="entry name" value="NA-bd_OB-fold"/>
</dbReference>
<dbReference type="Gene3D" id="2.40.50.140">
    <property type="entry name" value="Nucleic acid-binding proteins"/>
    <property type="match status" value="1"/>
</dbReference>
<dbReference type="GO" id="GO:0005829">
    <property type="term" value="C:cytosol"/>
    <property type="evidence" value="ECO:0007669"/>
    <property type="project" value="UniProtKB-ARBA"/>
</dbReference>
<comment type="similarity">
    <text evidence="1">Belongs to the elongation factor P family.</text>
</comment>
<name>A0A1G2G062_9BACT</name>
<dbReference type="InterPro" id="IPR008991">
    <property type="entry name" value="Translation_prot_SH3-like_sf"/>
</dbReference>
<protein>
    <recommendedName>
        <fullName evidence="2">Elongation factor P C-terminal domain-containing protein</fullName>
    </recommendedName>
</protein>
<dbReference type="AlphaFoldDB" id="A0A1G2G062"/>
<dbReference type="STRING" id="1802114.A2719_01400"/>
<dbReference type="InterPro" id="IPR013852">
    <property type="entry name" value="Transl_elong_P/YeiP_CS"/>
</dbReference>
<comment type="caution">
    <text evidence="3">The sequence shown here is derived from an EMBL/GenBank/DDBJ whole genome shotgun (WGS) entry which is preliminary data.</text>
</comment>
<dbReference type="InterPro" id="IPR013185">
    <property type="entry name" value="Transl_elong_KOW-like"/>
</dbReference>
<dbReference type="Pfam" id="PF08207">
    <property type="entry name" value="EFP_N"/>
    <property type="match status" value="1"/>
</dbReference>
<dbReference type="GO" id="GO:0043043">
    <property type="term" value="P:peptide biosynthetic process"/>
    <property type="evidence" value="ECO:0007669"/>
    <property type="project" value="InterPro"/>
</dbReference>
<dbReference type="PANTHER" id="PTHR30053">
    <property type="entry name" value="ELONGATION FACTOR P"/>
    <property type="match status" value="1"/>
</dbReference>
<dbReference type="GO" id="GO:0003746">
    <property type="term" value="F:translation elongation factor activity"/>
    <property type="evidence" value="ECO:0007669"/>
    <property type="project" value="TreeGrafter"/>
</dbReference>
<dbReference type="PIRSF" id="PIRSF005901">
    <property type="entry name" value="EF-P"/>
    <property type="match status" value="1"/>
</dbReference>
<dbReference type="FunFam" id="2.40.50.140:FF:000004">
    <property type="entry name" value="Elongation factor P"/>
    <property type="match status" value="1"/>
</dbReference>
<evidence type="ECO:0000313" key="3">
    <source>
        <dbReference type="EMBL" id="OGZ43725.1"/>
    </source>
</evidence>
<dbReference type="SMART" id="SM00841">
    <property type="entry name" value="Elong-fact-P_C"/>
    <property type="match status" value="1"/>
</dbReference>
<dbReference type="Gene3D" id="2.30.30.30">
    <property type="match status" value="1"/>
</dbReference>
<dbReference type="InterPro" id="IPR020599">
    <property type="entry name" value="Transl_elong_fac_P/YeiP"/>
</dbReference>
<feature type="domain" description="Elongation factor P C-terminal" evidence="2">
    <location>
        <begin position="131"/>
        <end position="186"/>
    </location>
</feature>
<evidence type="ECO:0000256" key="1">
    <source>
        <dbReference type="ARBA" id="ARBA00009479"/>
    </source>
</evidence>
<sequence length="189" mass="21726">MLSYNDLKKGTLFVWNGEPHEVLEYNFVRMQQRRPSAQTKIRNVKTGAISLQTFKQSDVFEELEFEKKQAIFVYCNRGMCTFHLVGKANERFVLPEDKELRTKTQYLKPNTEVTARYINDELLDIFIPIKVDLTVTEAAPAVRGNTAQGGLKQVILETGFTLNVPMFVNEGDILRINTESGEYVERVNK</sequence>
<gene>
    <name evidence="3" type="ORF">A2719_01400</name>
</gene>
<dbReference type="EMBL" id="MHNK01000011">
    <property type="protein sequence ID" value="OGZ43725.1"/>
    <property type="molecule type" value="Genomic_DNA"/>
</dbReference>
<dbReference type="Proteomes" id="UP000177480">
    <property type="component" value="Unassembled WGS sequence"/>
</dbReference>
<accession>A0A1G2G062</accession>
<dbReference type="Pfam" id="PF09285">
    <property type="entry name" value="Elong-fact-P_C"/>
    <property type="match status" value="1"/>
</dbReference>